<dbReference type="WBParaSite" id="maker-E.canG7_contigs_4320-snap-gene-0.1-mRNA-1">
    <property type="protein sequence ID" value="maker-E.canG7_contigs_4320-snap-gene-0.1-mRNA-1"/>
    <property type="gene ID" value="EcG7_09934"/>
</dbReference>
<organism evidence="1 2">
    <name type="scientific">Echinococcus canadensis</name>
    <dbReference type="NCBI Taxonomy" id="519352"/>
    <lineage>
        <taxon>Eukaryota</taxon>
        <taxon>Metazoa</taxon>
        <taxon>Spiralia</taxon>
        <taxon>Lophotrochozoa</taxon>
        <taxon>Platyhelminthes</taxon>
        <taxon>Cestoda</taxon>
        <taxon>Eucestoda</taxon>
        <taxon>Cyclophyllidea</taxon>
        <taxon>Taeniidae</taxon>
        <taxon>Echinococcus</taxon>
        <taxon>Echinococcus canadensis group</taxon>
    </lineage>
</organism>
<protein>
    <submittedName>
        <fullName evidence="2">Uncharacterized protein</fullName>
    </submittedName>
</protein>
<keyword evidence="1" id="KW-1185">Reference proteome</keyword>
<sequence length="155" mass="17850">MNRPKEDSQLDKPTLILKSTISEKEVIYANSPIFFTPISTSSSSSPSDCHELHSATITPQNRAGSKLMAYLRSPFTTKKQLSIEMREYSDQRAARFCWPYISIFVFLDHDYVLNPNKLSNLVRDLTPELRENPNHNYIQSFGTAYAYRINTDFAF</sequence>
<proteinExistence type="predicted"/>
<dbReference type="Proteomes" id="UP000887562">
    <property type="component" value="Unplaced"/>
</dbReference>
<dbReference type="AlphaFoldDB" id="A0A915EYV7"/>
<accession>A0A915EYV7</accession>
<name>A0A915EYV7_9CEST</name>
<evidence type="ECO:0000313" key="2">
    <source>
        <dbReference type="WBParaSite" id="maker-E.canG7_contigs_4320-snap-gene-0.1-mRNA-1"/>
    </source>
</evidence>
<evidence type="ECO:0000313" key="1">
    <source>
        <dbReference type="Proteomes" id="UP000887562"/>
    </source>
</evidence>
<reference evidence="2" key="1">
    <citation type="submission" date="2022-11" db="UniProtKB">
        <authorList>
            <consortium name="WormBaseParasite"/>
        </authorList>
    </citation>
    <scope>IDENTIFICATION</scope>
</reference>